<evidence type="ECO:0000313" key="11">
    <source>
        <dbReference type="EMBL" id="THG14316.1"/>
    </source>
</evidence>
<comment type="caution">
    <text evidence="11">The sequence shown here is derived from an EMBL/GenBank/DDBJ whole genome shotgun (WGS) entry which is preliminary data.</text>
</comment>
<reference evidence="11 12" key="1">
    <citation type="journal article" date="2018" name="Proc. Natl. Acad. Sci. U.S.A.">
        <title>Draft genome sequence of Camellia sinensis var. sinensis provides insights into the evolution of the tea genome and tea quality.</title>
        <authorList>
            <person name="Wei C."/>
            <person name="Yang H."/>
            <person name="Wang S."/>
            <person name="Zhao J."/>
            <person name="Liu C."/>
            <person name="Gao L."/>
            <person name="Xia E."/>
            <person name="Lu Y."/>
            <person name="Tai Y."/>
            <person name="She G."/>
            <person name="Sun J."/>
            <person name="Cao H."/>
            <person name="Tong W."/>
            <person name="Gao Q."/>
            <person name="Li Y."/>
            <person name="Deng W."/>
            <person name="Jiang X."/>
            <person name="Wang W."/>
            <person name="Chen Q."/>
            <person name="Zhang S."/>
            <person name="Li H."/>
            <person name="Wu J."/>
            <person name="Wang P."/>
            <person name="Li P."/>
            <person name="Shi C."/>
            <person name="Zheng F."/>
            <person name="Jian J."/>
            <person name="Huang B."/>
            <person name="Shan D."/>
            <person name="Shi M."/>
            <person name="Fang C."/>
            <person name="Yue Y."/>
            <person name="Li F."/>
            <person name="Li D."/>
            <person name="Wei S."/>
            <person name="Han B."/>
            <person name="Jiang C."/>
            <person name="Yin Y."/>
            <person name="Xia T."/>
            <person name="Zhang Z."/>
            <person name="Bennetzen J.L."/>
            <person name="Zhao S."/>
            <person name="Wan X."/>
        </authorList>
    </citation>
    <scope>NUCLEOTIDE SEQUENCE [LARGE SCALE GENOMIC DNA]</scope>
    <source>
        <strain evidence="12">cv. Shuchazao</strain>
        <tissue evidence="11">Leaf</tissue>
    </source>
</reference>
<accession>A0A4S4EEX0</accession>
<dbReference type="GO" id="GO:0005381">
    <property type="term" value="F:iron ion transmembrane transporter activity"/>
    <property type="evidence" value="ECO:0007669"/>
    <property type="project" value="UniProtKB-UniRule"/>
</dbReference>
<feature type="compositionally biased region" description="Gly residues" evidence="10">
    <location>
        <begin position="118"/>
        <end position="129"/>
    </location>
</feature>
<protein>
    <recommendedName>
        <fullName evidence="9">Vacuolar iron transporter</fullName>
    </recommendedName>
</protein>
<evidence type="ECO:0000256" key="8">
    <source>
        <dbReference type="ARBA" id="ARBA00044464"/>
    </source>
</evidence>
<evidence type="ECO:0000256" key="10">
    <source>
        <dbReference type="SAM" id="MobiDB-lite"/>
    </source>
</evidence>
<feature type="transmembrane region" description="Helical" evidence="9">
    <location>
        <begin position="175"/>
        <end position="193"/>
    </location>
</feature>
<evidence type="ECO:0000256" key="6">
    <source>
        <dbReference type="ARBA" id="ARBA00022989"/>
    </source>
</evidence>
<evidence type="ECO:0000256" key="1">
    <source>
        <dbReference type="ARBA" id="ARBA00004128"/>
    </source>
</evidence>
<comment type="similarity">
    <text evidence="2 9">Belongs to the CCC1 family.</text>
</comment>
<sequence>MASNQTSLQNSTSTPTPIPDIEQQTTLESEKKDFDYSTRAQWLRAAVLGANDGLVSISALMMGVGAVKQDVKTMILIGFAGLVAGASSMAIGEYVSVYSQLEIELAQEKRDEKRVGDGDSGGSTGGNGGENKEEEKDGGRPSPGKAAAASAIAFTMGGIVPLLGASFIRNYKVRVGVVVGVVSVALVVFAWLGAALGKAPVARSIVRVLIGGWLAMAITFGLIKLVGSSGL</sequence>
<dbReference type="EMBL" id="SDRB02005408">
    <property type="protein sequence ID" value="THG14316.1"/>
    <property type="molecule type" value="Genomic_DNA"/>
</dbReference>
<keyword evidence="9" id="KW-0406">Ion transport</keyword>
<dbReference type="STRING" id="542762.A0A4S4EEX0"/>
<evidence type="ECO:0000256" key="3">
    <source>
        <dbReference type="ARBA" id="ARBA00022496"/>
    </source>
</evidence>
<keyword evidence="3" id="KW-0408">Iron</keyword>
<dbReference type="PANTHER" id="PTHR31851">
    <property type="entry name" value="FE(2+)/MN(2+) TRANSPORTER PCL1"/>
    <property type="match status" value="1"/>
</dbReference>
<feature type="transmembrane region" description="Helical" evidence="9">
    <location>
        <begin position="74"/>
        <end position="92"/>
    </location>
</feature>
<organism evidence="11 12">
    <name type="scientific">Camellia sinensis var. sinensis</name>
    <name type="common">China tea</name>
    <dbReference type="NCBI Taxonomy" id="542762"/>
    <lineage>
        <taxon>Eukaryota</taxon>
        <taxon>Viridiplantae</taxon>
        <taxon>Streptophyta</taxon>
        <taxon>Embryophyta</taxon>
        <taxon>Tracheophyta</taxon>
        <taxon>Spermatophyta</taxon>
        <taxon>Magnoliopsida</taxon>
        <taxon>eudicotyledons</taxon>
        <taxon>Gunneridae</taxon>
        <taxon>Pentapetalae</taxon>
        <taxon>asterids</taxon>
        <taxon>Ericales</taxon>
        <taxon>Theaceae</taxon>
        <taxon>Camellia</taxon>
    </lineage>
</organism>
<keyword evidence="5 9" id="KW-0812">Transmembrane</keyword>
<keyword evidence="6 9" id="KW-1133">Transmembrane helix</keyword>
<feature type="transmembrane region" description="Helical" evidence="9">
    <location>
        <begin position="146"/>
        <end position="168"/>
    </location>
</feature>
<feature type="compositionally biased region" description="Basic and acidic residues" evidence="10">
    <location>
        <begin position="130"/>
        <end position="139"/>
    </location>
</feature>
<comment type="subcellular location">
    <subcellularLocation>
        <location evidence="1 9">Vacuole membrane</location>
        <topology evidence="1 9">Multi-pass membrane protein</topology>
    </subcellularLocation>
</comment>
<evidence type="ECO:0000256" key="9">
    <source>
        <dbReference type="RuleBase" id="RU369115"/>
    </source>
</evidence>
<feature type="transmembrane region" description="Helical" evidence="9">
    <location>
        <begin position="205"/>
        <end position="226"/>
    </location>
</feature>
<dbReference type="GO" id="GO:0030026">
    <property type="term" value="P:intracellular manganese ion homeostasis"/>
    <property type="evidence" value="ECO:0007669"/>
    <property type="project" value="InterPro"/>
</dbReference>
<keyword evidence="9" id="KW-0813">Transport</keyword>
<comment type="caution">
    <text evidence="9">Lacks conserved residue(s) required for the propagation of feature annotation.</text>
</comment>
<keyword evidence="3" id="KW-0410">Iron transport</keyword>
<comment type="function">
    <text evidence="9">Vacuolar Fe(2+) uptake transporter.</text>
</comment>
<dbReference type="GO" id="GO:0005774">
    <property type="term" value="C:vacuolar membrane"/>
    <property type="evidence" value="ECO:0007669"/>
    <property type="project" value="UniProtKB-SubCell"/>
</dbReference>
<dbReference type="InterPro" id="IPR008217">
    <property type="entry name" value="Ccc1_fam"/>
</dbReference>
<dbReference type="GO" id="GO:0005384">
    <property type="term" value="F:manganese ion transmembrane transporter activity"/>
    <property type="evidence" value="ECO:0007669"/>
    <property type="project" value="InterPro"/>
</dbReference>
<keyword evidence="7 9" id="KW-0472">Membrane</keyword>
<name>A0A4S4EEX0_CAMSN</name>
<dbReference type="Pfam" id="PF01988">
    <property type="entry name" value="VIT1"/>
    <property type="match status" value="2"/>
</dbReference>
<feature type="region of interest" description="Disordered" evidence="10">
    <location>
        <begin position="109"/>
        <end position="144"/>
    </location>
</feature>
<comment type="catalytic activity">
    <reaction evidence="8">
        <text>Fe(2+)(in) = Fe(2+)(out)</text>
        <dbReference type="Rhea" id="RHEA:28486"/>
        <dbReference type="ChEBI" id="CHEBI:29033"/>
    </reaction>
    <physiologicalReaction direction="left-to-right" evidence="8">
        <dbReference type="Rhea" id="RHEA:28487"/>
    </physiologicalReaction>
</comment>
<dbReference type="Proteomes" id="UP000306102">
    <property type="component" value="Unassembled WGS sequence"/>
</dbReference>
<dbReference type="GO" id="GO:0140315">
    <property type="term" value="F:iron ion sequestering activity"/>
    <property type="evidence" value="ECO:0007669"/>
    <property type="project" value="UniProtKB-UniRule"/>
</dbReference>
<feature type="region of interest" description="Disordered" evidence="10">
    <location>
        <begin position="1"/>
        <end position="21"/>
    </location>
</feature>
<proteinExistence type="inferred from homology"/>
<evidence type="ECO:0000313" key="12">
    <source>
        <dbReference type="Proteomes" id="UP000306102"/>
    </source>
</evidence>
<dbReference type="AlphaFoldDB" id="A0A4S4EEX0"/>
<gene>
    <name evidence="11" type="ORF">TEA_002679</name>
</gene>
<evidence type="ECO:0000256" key="7">
    <source>
        <dbReference type="ARBA" id="ARBA00023136"/>
    </source>
</evidence>
<keyword evidence="4 9" id="KW-0926">Vacuole</keyword>
<keyword evidence="12" id="KW-1185">Reference proteome</keyword>
<feature type="compositionally biased region" description="Low complexity" evidence="10">
    <location>
        <begin position="1"/>
        <end position="15"/>
    </location>
</feature>
<evidence type="ECO:0000256" key="2">
    <source>
        <dbReference type="ARBA" id="ARBA00007049"/>
    </source>
</evidence>
<evidence type="ECO:0000256" key="5">
    <source>
        <dbReference type="ARBA" id="ARBA00022692"/>
    </source>
</evidence>
<evidence type="ECO:0000256" key="4">
    <source>
        <dbReference type="ARBA" id="ARBA00022554"/>
    </source>
</evidence>